<protein>
    <submittedName>
        <fullName evidence="2">Uncharacterized protein</fullName>
    </submittedName>
</protein>
<evidence type="ECO:0000256" key="1">
    <source>
        <dbReference type="SAM" id="MobiDB-lite"/>
    </source>
</evidence>
<evidence type="ECO:0000313" key="3">
    <source>
        <dbReference type="Proteomes" id="UP000257109"/>
    </source>
</evidence>
<dbReference type="Proteomes" id="UP000257109">
    <property type="component" value="Unassembled WGS sequence"/>
</dbReference>
<gene>
    <name evidence="2" type="ORF">CR513_43991</name>
</gene>
<dbReference type="AlphaFoldDB" id="A0A371FCM7"/>
<accession>A0A371FCM7</accession>
<keyword evidence="3" id="KW-1185">Reference proteome</keyword>
<reference evidence="2" key="1">
    <citation type="submission" date="2018-05" db="EMBL/GenBank/DDBJ databases">
        <title>Draft genome of Mucuna pruriens seed.</title>
        <authorList>
            <person name="Nnadi N.E."/>
            <person name="Vos R."/>
            <person name="Hasami M.H."/>
            <person name="Devisetty U.K."/>
            <person name="Aguiy J.C."/>
        </authorList>
    </citation>
    <scope>NUCLEOTIDE SEQUENCE [LARGE SCALE GENOMIC DNA]</scope>
    <source>
        <strain evidence="2">JCA_2017</strain>
    </source>
</reference>
<proteinExistence type="predicted"/>
<comment type="caution">
    <text evidence="2">The sequence shown here is derived from an EMBL/GenBank/DDBJ whole genome shotgun (WGS) entry which is preliminary data.</text>
</comment>
<organism evidence="2 3">
    <name type="scientific">Mucuna pruriens</name>
    <name type="common">Velvet bean</name>
    <name type="synonym">Dolichos pruriens</name>
    <dbReference type="NCBI Taxonomy" id="157652"/>
    <lineage>
        <taxon>Eukaryota</taxon>
        <taxon>Viridiplantae</taxon>
        <taxon>Streptophyta</taxon>
        <taxon>Embryophyta</taxon>
        <taxon>Tracheophyta</taxon>
        <taxon>Spermatophyta</taxon>
        <taxon>Magnoliopsida</taxon>
        <taxon>eudicotyledons</taxon>
        <taxon>Gunneridae</taxon>
        <taxon>Pentapetalae</taxon>
        <taxon>rosids</taxon>
        <taxon>fabids</taxon>
        <taxon>Fabales</taxon>
        <taxon>Fabaceae</taxon>
        <taxon>Papilionoideae</taxon>
        <taxon>50 kb inversion clade</taxon>
        <taxon>NPAAA clade</taxon>
        <taxon>indigoferoid/millettioid clade</taxon>
        <taxon>Phaseoleae</taxon>
        <taxon>Mucuna</taxon>
    </lineage>
</organism>
<feature type="compositionally biased region" description="Basic and acidic residues" evidence="1">
    <location>
        <begin position="40"/>
        <end position="50"/>
    </location>
</feature>
<evidence type="ECO:0000313" key="2">
    <source>
        <dbReference type="EMBL" id="RDX76056.1"/>
    </source>
</evidence>
<feature type="region of interest" description="Disordered" evidence="1">
    <location>
        <begin position="37"/>
        <end position="65"/>
    </location>
</feature>
<feature type="non-terminal residue" evidence="2">
    <location>
        <position position="1"/>
    </location>
</feature>
<name>A0A371FCM7_MUCPR</name>
<dbReference type="EMBL" id="QJKJ01009638">
    <property type="protein sequence ID" value="RDX76056.1"/>
    <property type="molecule type" value="Genomic_DNA"/>
</dbReference>
<sequence length="149" mass="17740">MHFKPKIPLDWWDSYGNGQLELQKFAIRVHTKRRNHLMQKTKDSSTKEESWVFDEEEGKGARDSKNAATLPIAAKQNTIWRSRSAPHHRYRGHDPKLRRTNLDIHDYTYENYVIDHRIQTLNKAWKKQYCITTKGKKSCNPFIAYPEQK</sequence>